<organism evidence="2 3">
    <name type="scientific">Serinicoccus hydrothermalis</name>
    <dbReference type="NCBI Taxonomy" id="1758689"/>
    <lineage>
        <taxon>Bacteria</taxon>
        <taxon>Bacillati</taxon>
        <taxon>Actinomycetota</taxon>
        <taxon>Actinomycetes</taxon>
        <taxon>Micrococcales</taxon>
        <taxon>Ornithinimicrobiaceae</taxon>
        <taxon>Serinicoccus</taxon>
    </lineage>
</organism>
<dbReference type="InterPro" id="IPR012338">
    <property type="entry name" value="Beta-lactam/transpept-like"/>
</dbReference>
<dbReference type="STRING" id="1758689.SGUI_2004"/>
<accession>A0A1B1ND70</accession>
<gene>
    <name evidence="2" type="ORF">SGUI_2004</name>
</gene>
<dbReference type="RefSeq" id="WP_083190625.1">
    <property type="nucleotide sequence ID" value="NZ_CP014989.1"/>
</dbReference>
<keyword evidence="3" id="KW-1185">Reference proteome</keyword>
<proteinExistence type="predicted"/>
<reference evidence="2 3" key="1">
    <citation type="submission" date="2016-03" db="EMBL/GenBank/DDBJ databases">
        <title>Shallow-sea hydrothermal system.</title>
        <authorList>
            <person name="Tang K."/>
        </authorList>
    </citation>
    <scope>NUCLEOTIDE SEQUENCE [LARGE SCALE GENOMIC DNA]</scope>
    <source>
        <strain evidence="2 3">JLT9</strain>
    </source>
</reference>
<dbReference type="InterPro" id="IPR001466">
    <property type="entry name" value="Beta-lactam-related"/>
</dbReference>
<dbReference type="Gene3D" id="3.40.710.10">
    <property type="entry name" value="DD-peptidase/beta-lactamase superfamily"/>
    <property type="match status" value="1"/>
</dbReference>
<dbReference type="KEGG" id="serj:SGUI_2004"/>
<name>A0A1B1ND70_9MICO</name>
<evidence type="ECO:0000313" key="2">
    <source>
        <dbReference type="EMBL" id="ANS79400.1"/>
    </source>
</evidence>
<dbReference type="Pfam" id="PF00144">
    <property type="entry name" value="Beta-lactamase"/>
    <property type="match status" value="1"/>
</dbReference>
<sequence length="340" mass="36008">MTTMPRLDDTALSAAAAEDGFSGLVSLDVPGHEPVTRAFGYAERAFQVPHSRSTRYALASGGKTFTALAVLRLVEQGRLRLDEPVRGVLGEDLPLVDDAVTPLHLLSHTSGIGDYLDESAGWEIDDYVLPVPVHTLVDAEAFLPVLDGYPQAFAPGERFAYCNGGYVVLALVVERRSGQGYQRFVEEEVCGRAGLTSTGFLRSDELPADAARGYLDATGLRTNVLHLPVLGNGDGGIVSTAPDLHRFWGALLQGRIVGPALLELLTTPRHDVPDEGLRHAAGLWLHATAPLLVMEGCDAGVSFRSTHDPATGATLSVLGNTSTGAWPVIGELVDLLVAAG</sequence>
<evidence type="ECO:0000259" key="1">
    <source>
        <dbReference type="Pfam" id="PF00144"/>
    </source>
</evidence>
<dbReference type="SUPFAM" id="SSF56601">
    <property type="entry name" value="beta-lactamase/transpeptidase-like"/>
    <property type="match status" value="1"/>
</dbReference>
<dbReference type="EMBL" id="CP014989">
    <property type="protein sequence ID" value="ANS79400.1"/>
    <property type="molecule type" value="Genomic_DNA"/>
</dbReference>
<dbReference type="OrthoDB" id="3863176at2"/>
<dbReference type="InterPro" id="IPR050789">
    <property type="entry name" value="Diverse_Enzym_Activities"/>
</dbReference>
<dbReference type="AlphaFoldDB" id="A0A1B1ND70"/>
<dbReference type="PANTHER" id="PTHR43283">
    <property type="entry name" value="BETA-LACTAMASE-RELATED"/>
    <property type="match status" value="1"/>
</dbReference>
<feature type="domain" description="Beta-lactamase-related" evidence="1">
    <location>
        <begin position="13"/>
        <end position="323"/>
    </location>
</feature>
<protein>
    <submittedName>
        <fullName evidence="2">Penicillin-binding protein</fullName>
    </submittedName>
</protein>
<evidence type="ECO:0000313" key="3">
    <source>
        <dbReference type="Proteomes" id="UP000092482"/>
    </source>
</evidence>
<dbReference type="Proteomes" id="UP000092482">
    <property type="component" value="Chromosome"/>
</dbReference>